<proteinExistence type="predicted"/>
<reference evidence="2" key="1">
    <citation type="submission" date="2022-11" db="UniProtKB">
        <authorList>
            <consortium name="WormBaseParasite"/>
        </authorList>
    </citation>
    <scope>IDENTIFICATION</scope>
</reference>
<dbReference type="WBParaSite" id="nRc.2.0.1.t35504-RA">
    <property type="protein sequence ID" value="nRc.2.0.1.t35504-RA"/>
    <property type="gene ID" value="nRc.2.0.1.g35504"/>
</dbReference>
<protein>
    <submittedName>
        <fullName evidence="2">Uncharacterized protein</fullName>
    </submittedName>
</protein>
<evidence type="ECO:0000313" key="1">
    <source>
        <dbReference type="Proteomes" id="UP000887565"/>
    </source>
</evidence>
<accession>A0A915KC68</accession>
<keyword evidence="1" id="KW-1185">Reference proteome</keyword>
<organism evidence="1 2">
    <name type="scientific">Romanomermis culicivorax</name>
    <name type="common">Nematode worm</name>
    <dbReference type="NCBI Taxonomy" id="13658"/>
    <lineage>
        <taxon>Eukaryota</taxon>
        <taxon>Metazoa</taxon>
        <taxon>Ecdysozoa</taxon>
        <taxon>Nematoda</taxon>
        <taxon>Enoplea</taxon>
        <taxon>Dorylaimia</taxon>
        <taxon>Mermithida</taxon>
        <taxon>Mermithoidea</taxon>
        <taxon>Mermithidae</taxon>
        <taxon>Romanomermis</taxon>
    </lineage>
</organism>
<sequence>MEYCFDVSFTKCKKTRVDLMTYAHVGEMSNKITNYIKSVQLRIELAHTAPAKTDENNNQLVDLSNGNMAAVD</sequence>
<dbReference type="AlphaFoldDB" id="A0A915KC68"/>
<name>A0A915KC68_ROMCU</name>
<evidence type="ECO:0000313" key="2">
    <source>
        <dbReference type="WBParaSite" id="nRc.2.0.1.t35504-RA"/>
    </source>
</evidence>
<dbReference type="Proteomes" id="UP000887565">
    <property type="component" value="Unplaced"/>
</dbReference>